<proteinExistence type="predicted"/>
<comment type="caution">
    <text evidence="1">The sequence shown here is derived from an EMBL/GenBank/DDBJ whole genome shotgun (WGS) entry which is preliminary data.</text>
</comment>
<dbReference type="OrthoDB" id="6171at2157"/>
<protein>
    <submittedName>
        <fullName evidence="1">Uncharacterized protein</fullName>
    </submittedName>
</protein>
<reference evidence="1 2" key="1">
    <citation type="journal article" date="2012" name="J. Bacteriol.">
        <title>Genome sequence of "Candidatus Nitrosopumilus salaria" BD31, an ammonia-oxidizing archaeon from the San Francisco Bay estuary.</title>
        <authorList>
            <person name="Mosier A.C."/>
            <person name="Allen E.E."/>
            <person name="Kim M."/>
            <person name="Ferriera S."/>
            <person name="Francis C.A."/>
        </authorList>
    </citation>
    <scope>NUCLEOTIDE SEQUENCE [LARGE SCALE GENOMIC DNA]</scope>
    <source>
        <strain evidence="1 2">BD31</strain>
    </source>
</reference>
<dbReference type="PATRIC" id="fig|859350.6.peg.621"/>
<dbReference type="RefSeq" id="WP_008298322.1">
    <property type="nucleotide sequence ID" value="NZ_AEXL02000066.1"/>
</dbReference>
<dbReference type="AlphaFoldDB" id="I3D3S7"/>
<dbReference type="EMBL" id="AEXL02000066">
    <property type="protein sequence ID" value="EIJ66370.1"/>
    <property type="molecule type" value="Genomic_DNA"/>
</dbReference>
<accession>I3D3S7</accession>
<evidence type="ECO:0000313" key="2">
    <source>
        <dbReference type="Proteomes" id="UP000003423"/>
    </source>
</evidence>
<dbReference type="Proteomes" id="UP000003423">
    <property type="component" value="Unassembled WGS sequence"/>
</dbReference>
<sequence length="48" mass="5456">MEKFDQIKMSELVKVEDPDSDGGLTLIFQENKTLKIKVVDGKLVSEFI</sequence>
<evidence type="ECO:0000313" key="1">
    <source>
        <dbReference type="EMBL" id="EIJ66370.1"/>
    </source>
</evidence>
<keyword evidence="2" id="KW-1185">Reference proteome</keyword>
<organism evidence="1 2">
    <name type="scientific">Candidatus Nitrosopumilus salarius BD31</name>
    <dbReference type="NCBI Taxonomy" id="859350"/>
    <lineage>
        <taxon>Archaea</taxon>
        <taxon>Nitrososphaerota</taxon>
        <taxon>Nitrososphaeria</taxon>
        <taxon>Nitrosopumilales</taxon>
        <taxon>Nitrosopumilaceae</taxon>
        <taxon>Nitrosopumilus</taxon>
    </lineage>
</organism>
<name>I3D3S7_9ARCH</name>
<gene>
    <name evidence="1" type="ORF">BD31_I1920</name>
</gene>